<sequence>MKLSNRVILLVAPVILLSALVSSYIIYSIQKVTLIKREDSYIQLQMEKLAGQFRQANIFLNSYAYTLSKSDVLQDYLVNHNNPYRERVLFNRLDETADVLSHGYTGDASMAILDGKQNLLYYTENKYYESSGVVDPKVLDYISRSFSTREAFNHTGFIYNSSGQSILLQYELIDKRTGTQPLSFDPQNVFFVVVSVSLEAFNEIKHEIEFDTHSVITFADKPIYLDIPLAQTIELLPHFYAVLSPAEYLMWNKVDKVWLELALSFGVAAFCTITLIVLVLYRYVLHPVSRLDKQLQELETNQRGNIEKLETNDEIGRLSSRFFDMYEELNVIYKKTKRLAETDHLTQLANRHRFHELATRELVSPSQHLWVIYVDLDNFKYVNDKYGHELGDNLLKVFSSHIKNVCQKFSHDYDSPCFAARLSGDEFAILLSSNQDAQRLPDLLASELLKPISNLSPSWSNSFPVTASVGIAQYPQDGTDVAKLLSSADAAMYQAKRAGKNQYAYYSAALNVESQRRSQLERALRKSNVEEEFHLVFQPYMNNRDNEIEGLEVLLRWEAEGIGPVPPKEFIPIAEQAGLFDKIDRWVFANATAEYHQLRNIFGKDIVLSINLSSAELNSIEMANYIHDQASKNGVKPECIELEITETFAAEQQGTALLDELSKRGYRLAIDDFGSGYTSLTQLVQYPVQKIKFDREFLVTLMKTNNGHVIKPIIDLCHAQNKTVTAEGIEHNVMHEWLSSYRCDYMQGYLFGKPMSKEQLNLWWQSANDDSRFHGSIVGSITVQGTSY</sequence>
<dbReference type="PROSITE" id="PS50883">
    <property type="entry name" value="EAL"/>
    <property type="match status" value="1"/>
</dbReference>
<gene>
    <name evidence="4" type="ORF">JOS67_22975</name>
</gene>
<dbReference type="InterPro" id="IPR052155">
    <property type="entry name" value="Biofilm_reg_signaling"/>
</dbReference>
<accession>A0AA92LUJ2</accession>
<keyword evidence="1" id="KW-0812">Transmembrane</keyword>
<keyword evidence="1" id="KW-0472">Membrane</keyword>
<evidence type="ECO:0000256" key="1">
    <source>
        <dbReference type="SAM" id="Phobius"/>
    </source>
</evidence>
<dbReference type="SMART" id="SM00052">
    <property type="entry name" value="EAL"/>
    <property type="match status" value="1"/>
</dbReference>
<dbReference type="Proteomes" id="UP000596337">
    <property type="component" value="Chromosome 2"/>
</dbReference>
<evidence type="ECO:0000313" key="4">
    <source>
        <dbReference type="EMBL" id="QRG85002.1"/>
    </source>
</evidence>
<dbReference type="RefSeq" id="WP_203347510.1">
    <property type="nucleotide sequence ID" value="NZ_CANMIY010000005.1"/>
</dbReference>
<dbReference type="AlphaFoldDB" id="A0AA92LUJ2"/>
<dbReference type="PANTHER" id="PTHR44757">
    <property type="entry name" value="DIGUANYLATE CYCLASE DGCP"/>
    <property type="match status" value="1"/>
</dbReference>
<dbReference type="SMART" id="SM00267">
    <property type="entry name" value="GGDEF"/>
    <property type="match status" value="1"/>
</dbReference>
<keyword evidence="1" id="KW-1133">Transmembrane helix</keyword>
<dbReference type="Pfam" id="PF00990">
    <property type="entry name" value="GGDEF"/>
    <property type="match status" value="1"/>
</dbReference>
<feature type="domain" description="EAL" evidence="2">
    <location>
        <begin position="517"/>
        <end position="768"/>
    </location>
</feature>
<dbReference type="Gene3D" id="3.30.70.270">
    <property type="match status" value="1"/>
</dbReference>
<dbReference type="Pfam" id="PF00563">
    <property type="entry name" value="EAL"/>
    <property type="match status" value="1"/>
</dbReference>
<evidence type="ECO:0000259" key="2">
    <source>
        <dbReference type="PROSITE" id="PS50883"/>
    </source>
</evidence>
<organism evidence="4 5">
    <name type="scientific">Vibrio diabolicus</name>
    <dbReference type="NCBI Taxonomy" id="50719"/>
    <lineage>
        <taxon>Bacteria</taxon>
        <taxon>Pseudomonadati</taxon>
        <taxon>Pseudomonadota</taxon>
        <taxon>Gammaproteobacteria</taxon>
        <taxon>Vibrionales</taxon>
        <taxon>Vibrionaceae</taxon>
        <taxon>Vibrio</taxon>
        <taxon>Vibrio diabolicus subgroup</taxon>
    </lineage>
</organism>
<feature type="transmembrane region" description="Helical" evidence="1">
    <location>
        <begin position="257"/>
        <end position="281"/>
    </location>
</feature>
<proteinExistence type="predicted"/>
<dbReference type="InterPro" id="IPR000160">
    <property type="entry name" value="GGDEF_dom"/>
</dbReference>
<feature type="domain" description="GGDEF" evidence="3">
    <location>
        <begin position="367"/>
        <end position="508"/>
    </location>
</feature>
<dbReference type="Gene3D" id="6.10.340.10">
    <property type="match status" value="1"/>
</dbReference>
<dbReference type="SUPFAM" id="SSF141868">
    <property type="entry name" value="EAL domain-like"/>
    <property type="match status" value="1"/>
</dbReference>
<evidence type="ECO:0000259" key="3">
    <source>
        <dbReference type="PROSITE" id="PS50887"/>
    </source>
</evidence>
<dbReference type="InterPro" id="IPR043128">
    <property type="entry name" value="Rev_trsase/Diguanyl_cyclase"/>
</dbReference>
<evidence type="ECO:0000313" key="5">
    <source>
        <dbReference type="Proteomes" id="UP000596337"/>
    </source>
</evidence>
<dbReference type="CDD" id="cd01948">
    <property type="entry name" value="EAL"/>
    <property type="match status" value="1"/>
</dbReference>
<name>A0AA92LUJ2_9VIBR</name>
<dbReference type="Gene3D" id="3.20.20.450">
    <property type="entry name" value="EAL domain"/>
    <property type="match status" value="1"/>
</dbReference>
<dbReference type="InterPro" id="IPR029787">
    <property type="entry name" value="Nucleotide_cyclase"/>
</dbReference>
<dbReference type="CDD" id="cd01949">
    <property type="entry name" value="GGDEF"/>
    <property type="match status" value="1"/>
</dbReference>
<reference evidence="4 5" key="1">
    <citation type="submission" date="2021-01" db="EMBL/GenBank/DDBJ databases">
        <title>Characterization of a novel blaVMB-2- harboring plasmid in Vibrio diabolicus.</title>
        <authorList>
            <person name="Liu M."/>
        </authorList>
    </citation>
    <scope>NUCLEOTIDE SEQUENCE [LARGE SCALE GENOMIC DNA]</scope>
    <source>
        <strain evidence="4 5">SLV18</strain>
    </source>
</reference>
<dbReference type="PANTHER" id="PTHR44757:SF2">
    <property type="entry name" value="BIOFILM ARCHITECTURE MAINTENANCE PROTEIN MBAA"/>
    <property type="match status" value="1"/>
</dbReference>
<protein>
    <submittedName>
        <fullName evidence="4">EAL domain-containing protein</fullName>
    </submittedName>
</protein>
<dbReference type="InterPro" id="IPR001633">
    <property type="entry name" value="EAL_dom"/>
</dbReference>
<dbReference type="PROSITE" id="PS50887">
    <property type="entry name" value="GGDEF"/>
    <property type="match status" value="1"/>
</dbReference>
<dbReference type="NCBIfam" id="TIGR00254">
    <property type="entry name" value="GGDEF"/>
    <property type="match status" value="1"/>
</dbReference>
<dbReference type="EMBL" id="CP069197">
    <property type="protein sequence ID" value="QRG85002.1"/>
    <property type="molecule type" value="Genomic_DNA"/>
</dbReference>
<dbReference type="InterPro" id="IPR035919">
    <property type="entry name" value="EAL_sf"/>
</dbReference>
<dbReference type="SUPFAM" id="SSF55073">
    <property type="entry name" value="Nucleotide cyclase"/>
    <property type="match status" value="1"/>
</dbReference>